<reference evidence="1" key="1">
    <citation type="submission" date="2012-11" db="EMBL/GenBank/DDBJ databases">
        <title>Dependencies among metagenomic species, viruses, plasmids and units of genetic variation.</title>
        <authorList>
            <person name="Nielsen H.B."/>
            <person name="Almeida M."/>
            <person name="Juncker A.S."/>
            <person name="Rasmussen S."/>
            <person name="Li J."/>
            <person name="Sunagawa S."/>
            <person name="Plichta D."/>
            <person name="Gautier L."/>
            <person name="Le Chatelier E."/>
            <person name="Peletier E."/>
            <person name="Bonde I."/>
            <person name="Nielsen T."/>
            <person name="Manichanh C."/>
            <person name="Arumugam M."/>
            <person name="Batto J."/>
            <person name="Santos M.B.Q.D."/>
            <person name="Blom N."/>
            <person name="Borruel N."/>
            <person name="Burgdorf K.S."/>
            <person name="Boumezbeur F."/>
            <person name="Casellas F."/>
            <person name="Dore J."/>
            <person name="Guarner F."/>
            <person name="Hansen T."/>
            <person name="Hildebrand F."/>
            <person name="Kaas R.S."/>
            <person name="Kennedy S."/>
            <person name="Kristiansen K."/>
            <person name="Kultima J.R."/>
            <person name="Leonard P."/>
            <person name="Levenez F."/>
            <person name="Lund O."/>
            <person name="Moumen B."/>
            <person name="Le Paslier D."/>
            <person name="Pons N."/>
            <person name="Pedersen O."/>
            <person name="Prifti E."/>
            <person name="Qin J."/>
            <person name="Raes J."/>
            <person name="Tap J."/>
            <person name="Tims S."/>
            <person name="Ussery D.W."/>
            <person name="Yamada T."/>
            <person name="MetaHit consortium"/>
            <person name="Renault P."/>
            <person name="Sicheritz-Ponten T."/>
            <person name="Bork P."/>
            <person name="Wang J."/>
            <person name="Brunak S."/>
            <person name="Ehrlich S.D."/>
        </authorList>
    </citation>
    <scope>NUCLEOTIDE SEQUENCE [LARGE SCALE GENOMIC DNA]</scope>
</reference>
<gene>
    <name evidence="1" type="ORF">BN533_00781</name>
</gene>
<sequence>MTELTGYRHITEAIERWRASGLYVPCDSAESRRRLQQVWLERYKKTDADSFMECVKVLSAGTHFPRLYDMDLALAEVRAQQKRQAKITAAQSVTLAGRSEYDKENSKRRLNEIIRHLENRYAITETKTDS</sequence>
<name>R6I8L4_9FIRM</name>
<proteinExistence type="predicted"/>
<dbReference type="RefSeq" id="WP_021717684.1">
    <property type="nucleotide sequence ID" value="NZ_CAUERG010000001.1"/>
</dbReference>
<protein>
    <submittedName>
        <fullName evidence="1">Uncharacterized protein</fullName>
    </submittedName>
</protein>
<comment type="caution">
    <text evidence="1">The sequence shown here is derived from an EMBL/GenBank/DDBJ whole genome shotgun (WGS) entry which is preliminary data.</text>
</comment>
<dbReference type="HOGENOM" id="CLU_2106686_0_0_9"/>
<evidence type="ECO:0000313" key="1">
    <source>
        <dbReference type="EMBL" id="CDB45655.1"/>
    </source>
</evidence>
<dbReference type="EMBL" id="CBDS010000044">
    <property type="protein sequence ID" value="CDB45655.1"/>
    <property type="molecule type" value="Genomic_DNA"/>
</dbReference>
<accession>R6I8L4</accession>
<organism evidence="1">
    <name type="scientific">Phascolarctobacterium faecium</name>
    <dbReference type="NCBI Taxonomy" id="33025"/>
    <lineage>
        <taxon>Bacteria</taxon>
        <taxon>Bacillati</taxon>
        <taxon>Bacillota</taxon>
        <taxon>Negativicutes</taxon>
        <taxon>Acidaminococcales</taxon>
        <taxon>Acidaminococcaceae</taxon>
        <taxon>Phascolarctobacterium</taxon>
    </lineage>
</organism>
<dbReference type="AlphaFoldDB" id="R6I8L4"/>